<reference evidence="4 5" key="1">
    <citation type="submission" date="2020-08" db="EMBL/GenBank/DDBJ databases">
        <title>Sequencing the genomes of 1000 actinobacteria strains.</title>
        <authorList>
            <person name="Klenk H.-P."/>
        </authorList>
    </citation>
    <scope>NUCLEOTIDE SEQUENCE [LARGE SCALE GENOMIC DNA]</scope>
    <source>
        <strain evidence="4 5">DSM 45584</strain>
    </source>
</reference>
<dbReference type="AlphaFoldDB" id="A0A840QHZ7"/>
<dbReference type="Pfam" id="PF13561">
    <property type="entry name" value="adh_short_C2"/>
    <property type="match status" value="1"/>
</dbReference>
<dbReference type="PANTHER" id="PTHR42760">
    <property type="entry name" value="SHORT-CHAIN DEHYDROGENASES/REDUCTASES FAMILY MEMBER"/>
    <property type="match status" value="1"/>
</dbReference>
<evidence type="ECO:0000313" key="5">
    <source>
        <dbReference type="Proteomes" id="UP000584374"/>
    </source>
</evidence>
<dbReference type="SUPFAM" id="SSF51735">
    <property type="entry name" value="NAD(P)-binding Rossmann-fold domains"/>
    <property type="match status" value="1"/>
</dbReference>
<comment type="similarity">
    <text evidence="1">Belongs to the short-chain dehydrogenases/reductases (SDR) family.</text>
</comment>
<dbReference type="GO" id="GO:0048038">
    <property type="term" value="F:quinone binding"/>
    <property type="evidence" value="ECO:0007669"/>
    <property type="project" value="TreeGrafter"/>
</dbReference>
<dbReference type="GO" id="GO:0006633">
    <property type="term" value="P:fatty acid biosynthetic process"/>
    <property type="evidence" value="ECO:0007669"/>
    <property type="project" value="TreeGrafter"/>
</dbReference>
<dbReference type="RefSeq" id="WP_184732842.1">
    <property type="nucleotide sequence ID" value="NZ_JACHIW010000003.1"/>
</dbReference>
<feature type="compositionally biased region" description="Basic and acidic residues" evidence="3">
    <location>
        <begin position="200"/>
        <end position="209"/>
    </location>
</feature>
<comment type="caution">
    <text evidence="4">The sequence shown here is derived from an EMBL/GenBank/DDBJ whole genome shotgun (WGS) entry which is preliminary data.</text>
</comment>
<dbReference type="InterPro" id="IPR002347">
    <property type="entry name" value="SDR_fam"/>
</dbReference>
<dbReference type="Proteomes" id="UP000584374">
    <property type="component" value="Unassembled WGS sequence"/>
</dbReference>
<sequence length="256" mass="26440">MSVVDTYRLDGKVAIVTGASSVLGAGLARALADAGADVVLGARHKAQLADVAADVLATGRRALAVQTDVSEPEDCTALAAAAAEAFGRVDVLVNNSGVGRTVPALCASADFRPVADVDPRIVDVDFMGAYWMAQECARVMRPGSSIINVASVLGLMQVFAPQSDHTASKAGVIGLTRNLAQQWTARRGIRVNAVAPGLHSGERPGESPKRSPCRTVPLGRMNQQPELDSSIVFLASAASSHITGVTLPVDAVTTGF</sequence>
<evidence type="ECO:0000313" key="4">
    <source>
        <dbReference type="EMBL" id="MBB5159837.1"/>
    </source>
</evidence>
<dbReference type="Gene3D" id="3.40.50.720">
    <property type="entry name" value="NAD(P)-binding Rossmann-like Domain"/>
    <property type="match status" value="1"/>
</dbReference>
<protein>
    <submittedName>
        <fullName evidence="4">NAD(P)-dependent dehydrogenase (Short-subunit alcohol dehydrogenase family)</fullName>
    </submittedName>
</protein>
<gene>
    <name evidence="4" type="ORF">BJ970_007437</name>
</gene>
<feature type="region of interest" description="Disordered" evidence="3">
    <location>
        <begin position="196"/>
        <end position="221"/>
    </location>
</feature>
<organism evidence="4 5">
    <name type="scientific">Saccharopolyspora phatthalungensis</name>
    <dbReference type="NCBI Taxonomy" id="664693"/>
    <lineage>
        <taxon>Bacteria</taxon>
        <taxon>Bacillati</taxon>
        <taxon>Actinomycetota</taxon>
        <taxon>Actinomycetes</taxon>
        <taxon>Pseudonocardiales</taxon>
        <taxon>Pseudonocardiaceae</taxon>
        <taxon>Saccharopolyspora</taxon>
    </lineage>
</organism>
<name>A0A840QHZ7_9PSEU</name>
<dbReference type="FunFam" id="3.40.50.720:FF:000084">
    <property type="entry name" value="Short-chain dehydrogenase reductase"/>
    <property type="match status" value="1"/>
</dbReference>
<evidence type="ECO:0000256" key="2">
    <source>
        <dbReference type="ARBA" id="ARBA00023002"/>
    </source>
</evidence>
<dbReference type="PRINTS" id="PR00080">
    <property type="entry name" value="SDRFAMILY"/>
</dbReference>
<dbReference type="GO" id="GO:0016616">
    <property type="term" value="F:oxidoreductase activity, acting on the CH-OH group of donors, NAD or NADP as acceptor"/>
    <property type="evidence" value="ECO:0007669"/>
    <property type="project" value="TreeGrafter"/>
</dbReference>
<dbReference type="PRINTS" id="PR00081">
    <property type="entry name" value="GDHRDH"/>
</dbReference>
<proteinExistence type="inferred from homology"/>
<keyword evidence="5" id="KW-1185">Reference proteome</keyword>
<dbReference type="InterPro" id="IPR036291">
    <property type="entry name" value="NAD(P)-bd_dom_sf"/>
</dbReference>
<evidence type="ECO:0000256" key="3">
    <source>
        <dbReference type="SAM" id="MobiDB-lite"/>
    </source>
</evidence>
<dbReference type="EMBL" id="JACHIW010000003">
    <property type="protein sequence ID" value="MBB5159837.1"/>
    <property type="molecule type" value="Genomic_DNA"/>
</dbReference>
<dbReference type="PANTHER" id="PTHR42760:SF133">
    <property type="entry name" value="3-OXOACYL-[ACYL-CARRIER-PROTEIN] REDUCTASE"/>
    <property type="match status" value="1"/>
</dbReference>
<evidence type="ECO:0000256" key="1">
    <source>
        <dbReference type="ARBA" id="ARBA00006484"/>
    </source>
</evidence>
<accession>A0A840QHZ7</accession>
<keyword evidence="2" id="KW-0560">Oxidoreductase</keyword>